<evidence type="ECO:0000256" key="7">
    <source>
        <dbReference type="SAM" id="Phobius"/>
    </source>
</evidence>
<keyword evidence="9" id="KW-1185">Reference proteome</keyword>
<evidence type="ECO:0000313" key="8">
    <source>
        <dbReference type="EMBL" id="KAJ4746382.1"/>
    </source>
</evidence>
<keyword evidence="5 7" id="KW-0472">Membrane</keyword>
<dbReference type="InterPro" id="IPR051645">
    <property type="entry name" value="PER33/POM33_regulator"/>
</dbReference>
<dbReference type="Pfam" id="PF03661">
    <property type="entry name" value="TMEM33_Pom33"/>
    <property type="match status" value="1"/>
</dbReference>
<dbReference type="AlphaFoldDB" id="A0AAV8BV77"/>
<dbReference type="GO" id="GO:0016020">
    <property type="term" value="C:membrane"/>
    <property type="evidence" value="ECO:0007669"/>
    <property type="project" value="UniProtKB-SubCell"/>
</dbReference>
<accession>A0AAV8BV77</accession>
<evidence type="ECO:0000256" key="2">
    <source>
        <dbReference type="ARBA" id="ARBA00007322"/>
    </source>
</evidence>
<dbReference type="EMBL" id="JAMFTS010000005">
    <property type="protein sequence ID" value="KAJ4746382.1"/>
    <property type="molecule type" value="Genomic_DNA"/>
</dbReference>
<comment type="subcellular location">
    <subcellularLocation>
        <location evidence="1">Membrane</location>
        <topology evidence="1">Multi-pass membrane protein</topology>
    </subcellularLocation>
</comment>
<protein>
    <submittedName>
        <fullName evidence="8">Dihydroflavonol 4-reductase/flavanone protein</fullName>
    </submittedName>
</protein>
<dbReference type="Proteomes" id="UP001140206">
    <property type="component" value="Chromosome 5"/>
</dbReference>
<evidence type="ECO:0000256" key="5">
    <source>
        <dbReference type="ARBA" id="ARBA00023136"/>
    </source>
</evidence>
<feature type="transmembrane region" description="Helical" evidence="7">
    <location>
        <begin position="268"/>
        <end position="288"/>
    </location>
</feature>
<feature type="compositionally biased region" description="Low complexity" evidence="6">
    <location>
        <begin position="75"/>
        <end position="102"/>
    </location>
</feature>
<dbReference type="PANTHER" id="PTHR12703:SF4">
    <property type="entry name" value="TRANSMEMBRANE PROTEIN 33"/>
    <property type="match status" value="1"/>
</dbReference>
<keyword evidence="4 7" id="KW-1133">Transmembrane helix</keyword>
<dbReference type="GO" id="GO:0005783">
    <property type="term" value="C:endoplasmic reticulum"/>
    <property type="evidence" value="ECO:0007669"/>
    <property type="project" value="TreeGrafter"/>
</dbReference>
<organism evidence="8 9">
    <name type="scientific">Rhynchospora pubera</name>
    <dbReference type="NCBI Taxonomy" id="906938"/>
    <lineage>
        <taxon>Eukaryota</taxon>
        <taxon>Viridiplantae</taxon>
        <taxon>Streptophyta</taxon>
        <taxon>Embryophyta</taxon>
        <taxon>Tracheophyta</taxon>
        <taxon>Spermatophyta</taxon>
        <taxon>Magnoliopsida</taxon>
        <taxon>Liliopsida</taxon>
        <taxon>Poales</taxon>
        <taxon>Cyperaceae</taxon>
        <taxon>Cyperoideae</taxon>
        <taxon>Rhynchosporeae</taxon>
        <taxon>Rhynchospora</taxon>
    </lineage>
</organism>
<dbReference type="PANTHER" id="PTHR12703">
    <property type="entry name" value="TRANSMEMBRANE PROTEIN 33"/>
    <property type="match status" value="1"/>
</dbReference>
<sequence length="350" mass="39732">MGEQGGGGGSDDDPQKIKRIAAAAYDYDNDSRWASYWENVLVPPHMASHPDLIGHFKRKFYKRYIDPDFVVEAMSTGSSGATSSQSSGPTRRSSTPPSSDNTSRPRDTGSSTQSARNATSRPFDRRSIHFSVNSWVILVGLVAILPIVPPHIFHKAYRLALLGTICSSFYSLYAVHGKPRAWNLTALQPWFQGILGTKEFIRLVYCLTFITSHLHIKCNSIALIPVLIWALEHVGKYLRRNFSRSNLYRKYLEDPCLWIDSNASTLGIMTSHAEIALGLLLILSLLSWHRNIIHTFMYWQLLKLMYHSPATAGYHQSAWTKIGRTVNPYLNRYAPFLSRPVSAVQRWWFR</sequence>
<comment type="caution">
    <text evidence="8">The sequence shown here is derived from an EMBL/GenBank/DDBJ whole genome shotgun (WGS) entry which is preliminary data.</text>
</comment>
<dbReference type="InterPro" id="IPR005344">
    <property type="entry name" value="TMEM33/Pom33"/>
</dbReference>
<gene>
    <name evidence="8" type="ORF">LUZ62_080787</name>
</gene>
<name>A0AAV8BV77_9POAL</name>
<dbReference type="GO" id="GO:0071786">
    <property type="term" value="P:endoplasmic reticulum tubular network organization"/>
    <property type="evidence" value="ECO:0007669"/>
    <property type="project" value="TreeGrafter"/>
</dbReference>
<evidence type="ECO:0000256" key="3">
    <source>
        <dbReference type="ARBA" id="ARBA00022692"/>
    </source>
</evidence>
<evidence type="ECO:0000256" key="6">
    <source>
        <dbReference type="SAM" id="MobiDB-lite"/>
    </source>
</evidence>
<evidence type="ECO:0000256" key="1">
    <source>
        <dbReference type="ARBA" id="ARBA00004141"/>
    </source>
</evidence>
<dbReference type="GO" id="GO:0061024">
    <property type="term" value="P:membrane organization"/>
    <property type="evidence" value="ECO:0007669"/>
    <property type="project" value="TreeGrafter"/>
</dbReference>
<evidence type="ECO:0000313" key="9">
    <source>
        <dbReference type="Proteomes" id="UP001140206"/>
    </source>
</evidence>
<proteinExistence type="inferred from homology"/>
<feature type="compositionally biased region" description="Polar residues" evidence="6">
    <location>
        <begin position="108"/>
        <end position="120"/>
    </location>
</feature>
<evidence type="ECO:0000256" key="4">
    <source>
        <dbReference type="ARBA" id="ARBA00022989"/>
    </source>
</evidence>
<feature type="transmembrane region" description="Helical" evidence="7">
    <location>
        <begin position="130"/>
        <end position="150"/>
    </location>
</feature>
<comment type="similarity">
    <text evidence="2">Belongs to the PER33/POM33 family.</text>
</comment>
<reference evidence="8" key="1">
    <citation type="submission" date="2022-08" db="EMBL/GenBank/DDBJ databases">
        <authorList>
            <person name="Marques A."/>
        </authorList>
    </citation>
    <scope>NUCLEOTIDE SEQUENCE</scope>
    <source>
        <strain evidence="8">RhyPub2mFocal</strain>
        <tissue evidence="8">Leaves</tissue>
    </source>
</reference>
<feature type="region of interest" description="Disordered" evidence="6">
    <location>
        <begin position="75"/>
        <end position="120"/>
    </location>
</feature>
<keyword evidence="3 7" id="KW-0812">Transmembrane</keyword>